<keyword evidence="5 7" id="KW-0456">Lyase</keyword>
<evidence type="ECO:0000256" key="4">
    <source>
        <dbReference type="ARBA" id="ARBA00022898"/>
    </source>
</evidence>
<comment type="cofactor">
    <cofactor evidence="1 6 7">
        <name>pyridoxal 5'-phosphate</name>
        <dbReference type="ChEBI" id="CHEBI:597326"/>
    </cofactor>
</comment>
<dbReference type="InterPro" id="IPR015424">
    <property type="entry name" value="PyrdxlP-dep_Trfase"/>
</dbReference>
<dbReference type="EMBL" id="FXTO01000003">
    <property type="protein sequence ID" value="SMO47715.1"/>
    <property type="molecule type" value="Genomic_DNA"/>
</dbReference>
<proteinExistence type="inferred from homology"/>
<dbReference type="PANTHER" id="PTHR11999:SF70">
    <property type="entry name" value="MIP05841P"/>
    <property type="match status" value="1"/>
</dbReference>
<evidence type="ECO:0000256" key="1">
    <source>
        <dbReference type="ARBA" id="ARBA00001933"/>
    </source>
</evidence>
<evidence type="ECO:0000313" key="8">
    <source>
        <dbReference type="EMBL" id="SMO47715.1"/>
    </source>
</evidence>
<evidence type="ECO:0000256" key="2">
    <source>
        <dbReference type="ARBA" id="ARBA00009533"/>
    </source>
</evidence>
<accession>A0A521BKW1</accession>
<dbReference type="RefSeq" id="WP_142492167.1">
    <property type="nucleotide sequence ID" value="NZ_FXTO01000003.1"/>
</dbReference>
<evidence type="ECO:0000256" key="7">
    <source>
        <dbReference type="RuleBase" id="RU000382"/>
    </source>
</evidence>
<protein>
    <submittedName>
        <fullName evidence="8">Glutamate or tyrosine decarboxylase</fullName>
    </submittedName>
</protein>
<evidence type="ECO:0000313" key="9">
    <source>
        <dbReference type="Proteomes" id="UP000316030"/>
    </source>
</evidence>
<reference evidence="8 9" key="1">
    <citation type="submission" date="2017-05" db="EMBL/GenBank/DDBJ databases">
        <authorList>
            <person name="Varghese N."/>
            <person name="Submissions S."/>
        </authorList>
    </citation>
    <scope>NUCLEOTIDE SEQUENCE [LARGE SCALE GENOMIC DNA]</scope>
    <source>
        <strain evidence="8 9">DSM 29506</strain>
    </source>
</reference>
<dbReference type="Pfam" id="PF00282">
    <property type="entry name" value="Pyridoxal_deC"/>
    <property type="match status" value="1"/>
</dbReference>
<dbReference type="PANTHER" id="PTHR11999">
    <property type="entry name" value="GROUP II PYRIDOXAL-5-PHOSPHATE DECARBOXYLASE"/>
    <property type="match status" value="1"/>
</dbReference>
<dbReference type="GO" id="GO:0019752">
    <property type="term" value="P:carboxylic acid metabolic process"/>
    <property type="evidence" value="ECO:0007669"/>
    <property type="project" value="InterPro"/>
</dbReference>
<dbReference type="InterPro" id="IPR015421">
    <property type="entry name" value="PyrdxlP-dep_Trfase_major"/>
</dbReference>
<gene>
    <name evidence="8" type="ORF">SAMN06265173_103127</name>
</gene>
<name>A0A521BKW1_9RHOB</name>
<dbReference type="Proteomes" id="UP000316030">
    <property type="component" value="Unassembled WGS sequence"/>
</dbReference>
<dbReference type="Gene3D" id="3.40.640.10">
    <property type="entry name" value="Type I PLP-dependent aspartate aminotransferase-like (Major domain)"/>
    <property type="match status" value="1"/>
</dbReference>
<dbReference type="InterPro" id="IPR015422">
    <property type="entry name" value="PyrdxlP-dep_Trfase_small"/>
</dbReference>
<evidence type="ECO:0000256" key="3">
    <source>
        <dbReference type="ARBA" id="ARBA00022793"/>
    </source>
</evidence>
<sequence>MTDTPFPFAPQATDTILDWTRARIADGPDPKHGAQSFAALDPVLGGSITAGGIGADAAFRLFTDTIVPSTRPFGHPTSLSFVASAPSRAALSFDAALGAAGIFAGNWDGGAGAIHAENQALRWLSDLAGWPDSAGGVFVAGGTLGNLSALHAARDWRARQVDRPARWALLCSAEAHSSIKAVARVMDVDVITVDPDAQGRMGGDAARAALTQAGPERVFAIVGNAGATNCGAVDDIAGLADLAEDFGLWLHLDGAYGLAALADPAARPLFQGIEWAHSFIVDPHKWLFAPYDSCALIYRDAAAGAAAHGQQAVYLDTVDKAHFNPSDYAIHLTRRARGLPLWYSLAVHGTDAYGQAIARTRAITQDIAKGIDAMPGVELLLTSDLTVILFRPSGMSEPEMETWAEANRRSGALLCLPTRWRGQMVFRLCIVNPETDPAQVLGVLGSLTGDDV</sequence>
<dbReference type="SUPFAM" id="SSF53383">
    <property type="entry name" value="PLP-dependent transferases"/>
    <property type="match status" value="1"/>
</dbReference>
<evidence type="ECO:0000256" key="5">
    <source>
        <dbReference type="ARBA" id="ARBA00023239"/>
    </source>
</evidence>
<keyword evidence="3" id="KW-0210">Decarboxylase</keyword>
<dbReference type="Gene3D" id="3.90.1150.10">
    <property type="entry name" value="Aspartate Aminotransferase, domain 1"/>
    <property type="match status" value="1"/>
</dbReference>
<dbReference type="InterPro" id="IPR010977">
    <property type="entry name" value="Aromatic_deC"/>
</dbReference>
<dbReference type="InterPro" id="IPR002129">
    <property type="entry name" value="PyrdxlP-dep_de-COase"/>
</dbReference>
<organism evidence="8 9">
    <name type="scientific">Thalassovita litoralis</name>
    <dbReference type="NCBI Taxonomy" id="1010611"/>
    <lineage>
        <taxon>Bacteria</taxon>
        <taxon>Pseudomonadati</taxon>
        <taxon>Pseudomonadota</taxon>
        <taxon>Alphaproteobacteria</taxon>
        <taxon>Rhodobacterales</taxon>
        <taxon>Roseobacteraceae</taxon>
        <taxon>Thalassovita</taxon>
    </lineage>
</organism>
<dbReference type="AlphaFoldDB" id="A0A521BKW1"/>
<dbReference type="GO" id="GO:0030170">
    <property type="term" value="F:pyridoxal phosphate binding"/>
    <property type="evidence" value="ECO:0007669"/>
    <property type="project" value="InterPro"/>
</dbReference>
<feature type="modified residue" description="N6-(pyridoxal phosphate)lysine" evidence="6">
    <location>
        <position position="285"/>
    </location>
</feature>
<keyword evidence="9" id="KW-1185">Reference proteome</keyword>
<comment type="similarity">
    <text evidence="2 7">Belongs to the group II decarboxylase family.</text>
</comment>
<dbReference type="OrthoDB" id="9803665at2"/>
<evidence type="ECO:0000256" key="6">
    <source>
        <dbReference type="PIRSR" id="PIRSR602129-50"/>
    </source>
</evidence>
<dbReference type="GO" id="GO:0016831">
    <property type="term" value="F:carboxy-lyase activity"/>
    <property type="evidence" value="ECO:0007669"/>
    <property type="project" value="UniProtKB-KW"/>
</dbReference>
<keyword evidence="4 6" id="KW-0663">Pyridoxal phosphate</keyword>